<reference evidence="2" key="1">
    <citation type="submission" date="2023-05" db="EMBL/GenBank/DDBJ databases">
        <title>Streptantibioticus silvisoli sp. nov., acidotolerant actinomycetes 1 from pine litter.</title>
        <authorList>
            <person name="Swiecimska M."/>
            <person name="Golinska P."/>
            <person name="Sangal V."/>
            <person name="Wachnowicz B."/>
            <person name="Goodfellow M."/>
        </authorList>
    </citation>
    <scope>NUCLEOTIDE SEQUENCE</scope>
    <source>
        <strain evidence="2">SL13</strain>
    </source>
</reference>
<dbReference type="InterPro" id="IPR005148">
    <property type="entry name" value="Arg-tRNA-synth_N"/>
</dbReference>
<proteinExistence type="predicted"/>
<dbReference type="GO" id="GO:0005737">
    <property type="term" value="C:cytoplasm"/>
    <property type="evidence" value="ECO:0007669"/>
    <property type="project" value="InterPro"/>
</dbReference>
<feature type="non-terminal residue" evidence="2">
    <location>
        <position position="77"/>
    </location>
</feature>
<sequence length="77" mass="7823">MTPAELARAVVGAVRRAVEAGELDVPVPDVAAVKVTRARGAGRGEYATGIALRLAGPAGLPARTVAERVARHLTATP</sequence>
<dbReference type="Pfam" id="PF03485">
    <property type="entry name" value="Arg_tRNA_synt_N"/>
    <property type="match status" value="1"/>
</dbReference>
<dbReference type="SUPFAM" id="SSF55190">
    <property type="entry name" value="Arginyl-tRNA synthetase (ArgRS), N-terminal 'additional' domain"/>
    <property type="match status" value="1"/>
</dbReference>
<dbReference type="Gene3D" id="3.30.1360.70">
    <property type="entry name" value="Arginyl tRNA synthetase N-terminal domain"/>
    <property type="match status" value="1"/>
</dbReference>
<dbReference type="GO" id="GO:0004814">
    <property type="term" value="F:arginine-tRNA ligase activity"/>
    <property type="evidence" value="ECO:0007669"/>
    <property type="project" value="InterPro"/>
</dbReference>
<dbReference type="InterPro" id="IPR036695">
    <property type="entry name" value="Arg-tRNA-synth_N_sf"/>
</dbReference>
<name>A0AA90HET0_9ACTN</name>
<dbReference type="AlphaFoldDB" id="A0AA90HET0"/>
<feature type="domain" description="Arginyl tRNA synthetase N-terminal" evidence="1">
    <location>
        <begin position="8"/>
        <end position="75"/>
    </location>
</feature>
<organism evidence="2">
    <name type="scientific">Streptantibioticus silvisoli</name>
    <dbReference type="NCBI Taxonomy" id="2705255"/>
    <lineage>
        <taxon>Bacteria</taxon>
        <taxon>Bacillati</taxon>
        <taxon>Actinomycetota</taxon>
        <taxon>Actinomycetes</taxon>
        <taxon>Kitasatosporales</taxon>
        <taxon>Streptomycetaceae</taxon>
        <taxon>Streptantibioticus</taxon>
    </lineage>
</organism>
<gene>
    <name evidence="2" type="ORF">POF50_030535</name>
</gene>
<evidence type="ECO:0000313" key="2">
    <source>
        <dbReference type="EMBL" id="MDI5973627.1"/>
    </source>
</evidence>
<keyword evidence="2" id="KW-0436">Ligase</keyword>
<protein>
    <submittedName>
        <fullName evidence="2">Arginine--tRNA ligase</fullName>
    </submittedName>
</protein>
<evidence type="ECO:0000259" key="1">
    <source>
        <dbReference type="Pfam" id="PF03485"/>
    </source>
</evidence>
<comment type="caution">
    <text evidence="2">The sequence shown here is derived from an EMBL/GenBank/DDBJ whole genome shotgun (WGS) entry which is preliminary data.</text>
</comment>
<dbReference type="GO" id="GO:0005524">
    <property type="term" value="F:ATP binding"/>
    <property type="evidence" value="ECO:0007669"/>
    <property type="project" value="InterPro"/>
</dbReference>
<accession>A0AA90HET0</accession>
<dbReference type="GO" id="GO:0006420">
    <property type="term" value="P:arginyl-tRNA aminoacylation"/>
    <property type="evidence" value="ECO:0007669"/>
    <property type="project" value="InterPro"/>
</dbReference>
<dbReference type="EMBL" id="JABXJJ020000049">
    <property type="protein sequence ID" value="MDI5973627.1"/>
    <property type="molecule type" value="Genomic_DNA"/>
</dbReference>